<dbReference type="Proteomes" id="UP000266861">
    <property type="component" value="Unassembled WGS sequence"/>
</dbReference>
<protein>
    <submittedName>
        <fullName evidence="2">Uncharacterized protein</fullName>
    </submittedName>
</protein>
<accession>A0A397JGK2</accession>
<name>A0A397JGK2_9GLOM</name>
<evidence type="ECO:0000256" key="1">
    <source>
        <dbReference type="SAM" id="MobiDB-lite"/>
    </source>
</evidence>
<sequence length="106" mass="12620">MSYELRKHLSVFVKELNSEYQSRPHYVNHRKNVHHFTPHEIDKGMFCLFANNKSNPKELFERSSKIENSNKNNSNEKSFENDYQVKRNYELLFKKPLKSTIGQSLG</sequence>
<dbReference type="EMBL" id="PQFF01000068">
    <property type="protein sequence ID" value="RHZ85096.1"/>
    <property type="molecule type" value="Genomic_DNA"/>
</dbReference>
<keyword evidence="3" id="KW-1185">Reference proteome</keyword>
<feature type="region of interest" description="Disordered" evidence="1">
    <location>
        <begin position="59"/>
        <end position="81"/>
    </location>
</feature>
<gene>
    <name evidence="2" type="ORF">Glove_71g123</name>
</gene>
<comment type="caution">
    <text evidence="2">The sequence shown here is derived from an EMBL/GenBank/DDBJ whole genome shotgun (WGS) entry which is preliminary data.</text>
</comment>
<organism evidence="2 3">
    <name type="scientific">Diversispora epigaea</name>
    <dbReference type="NCBI Taxonomy" id="1348612"/>
    <lineage>
        <taxon>Eukaryota</taxon>
        <taxon>Fungi</taxon>
        <taxon>Fungi incertae sedis</taxon>
        <taxon>Mucoromycota</taxon>
        <taxon>Glomeromycotina</taxon>
        <taxon>Glomeromycetes</taxon>
        <taxon>Diversisporales</taxon>
        <taxon>Diversisporaceae</taxon>
        <taxon>Diversispora</taxon>
    </lineage>
</organism>
<feature type="compositionally biased region" description="Low complexity" evidence="1">
    <location>
        <begin position="66"/>
        <end position="76"/>
    </location>
</feature>
<proteinExistence type="predicted"/>
<dbReference type="AlphaFoldDB" id="A0A397JGK2"/>
<evidence type="ECO:0000313" key="2">
    <source>
        <dbReference type="EMBL" id="RHZ85096.1"/>
    </source>
</evidence>
<reference evidence="2 3" key="1">
    <citation type="submission" date="2018-08" db="EMBL/GenBank/DDBJ databases">
        <title>Genome and evolution of the arbuscular mycorrhizal fungus Diversispora epigaea (formerly Glomus versiforme) and its bacterial endosymbionts.</title>
        <authorList>
            <person name="Sun X."/>
            <person name="Fei Z."/>
            <person name="Harrison M."/>
        </authorList>
    </citation>
    <scope>NUCLEOTIDE SEQUENCE [LARGE SCALE GENOMIC DNA]</scope>
    <source>
        <strain evidence="2 3">IT104</strain>
    </source>
</reference>
<evidence type="ECO:0000313" key="3">
    <source>
        <dbReference type="Proteomes" id="UP000266861"/>
    </source>
</evidence>